<dbReference type="EMBL" id="CABFWF030000012">
    <property type="protein sequence ID" value="CAD7039895.1"/>
    <property type="molecule type" value="Genomic_DNA"/>
</dbReference>
<dbReference type="SUPFAM" id="SSF52172">
    <property type="entry name" value="CheY-like"/>
    <property type="match status" value="1"/>
</dbReference>
<proteinExistence type="predicted"/>
<feature type="modified residue" description="4-aspartylphosphate" evidence="1">
    <location>
        <position position="73"/>
    </location>
</feature>
<dbReference type="InterPro" id="IPR011006">
    <property type="entry name" value="CheY-like_superfamily"/>
</dbReference>
<dbReference type="GO" id="GO:0003677">
    <property type="term" value="F:DNA binding"/>
    <property type="evidence" value="ECO:0007669"/>
    <property type="project" value="UniProtKB-KW"/>
</dbReference>
<dbReference type="InterPro" id="IPR001789">
    <property type="entry name" value="Sig_transdc_resp-reg_receiver"/>
</dbReference>
<sequence length="141" mass="15648">MTSTVTALIEAFLRKESVIPIVPKILIVEREYLVAMEAERILSDAMTCTTRIATPHDYLLALGEDGYDILVIDVDLLRDELVEILRDRQRNGTRIVVTTLTKGYGDRLPQLSGLAFVTKPFLDEELAFAVGLSQPSGQLDA</sequence>
<name>A0ABM8PNW5_9HYPH</name>
<comment type="caution">
    <text evidence="3">The sequence shown here is derived from an EMBL/GenBank/DDBJ whole genome shotgun (WGS) entry which is preliminary data.</text>
</comment>
<dbReference type="Gene3D" id="3.40.50.2300">
    <property type="match status" value="1"/>
</dbReference>
<keyword evidence="4" id="KW-1185">Reference proteome</keyword>
<keyword evidence="1" id="KW-0597">Phosphoprotein</keyword>
<evidence type="ECO:0000256" key="1">
    <source>
        <dbReference type="PROSITE-ProRule" id="PRU00169"/>
    </source>
</evidence>
<evidence type="ECO:0000259" key="2">
    <source>
        <dbReference type="PROSITE" id="PS50110"/>
    </source>
</evidence>
<keyword evidence="3" id="KW-0238">DNA-binding</keyword>
<dbReference type="PROSITE" id="PS50110">
    <property type="entry name" value="RESPONSE_REGULATORY"/>
    <property type="match status" value="1"/>
</dbReference>
<accession>A0ABM8PNW5</accession>
<dbReference type="Proteomes" id="UP000606921">
    <property type="component" value="Unassembled WGS sequence"/>
</dbReference>
<gene>
    <name evidence="3" type="ORF">REJC140_00807</name>
</gene>
<feature type="domain" description="Response regulatory" evidence="2">
    <location>
        <begin position="24"/>
        <end position="134"/>
    </location>
</feature>
<protein>
    <submittedName>
        <fullName evidence="3">DNA-binding response regulator</fullName>
    </submittedName>
</protein>
<organism evidence="3 4">
    <name type="scientific">Pseudorhizobium endolithicum</name>
    <dbReference type="NCBI Taxonomy" id="1191678"/>
    <lineage>
        <taxon>Bacteria</taxon>
        <taxon>Pseudomonadati</taxon>
        <taxon>Pseudomonadota</taxon>
        <taxon>Alphaproteobacteria</taxon>
        <taxon>Hyphomicrobiales</taxon>
        <taxon>Rhizobiaceae</taxon>
        <taxon>Rhizobium/Agrobacterium group</taxon>
        <taxon>Pseudorhizobium</taxon>
    </lineage>
</organism>
<evidence type="ECO:0000313" key="3">
    <source>
        <dbReference type="EMBL" id="CAD7039895.1"/>
    </source>
</evidence>
<reference evidence="3 4" key="1">
    <citation type="submission" date="2020-11" db="EMBL/GenBank/DDBJ databases">
        <authorList>
            <person name="Lassalle F."/>
        </authorList>
    </citation>
    <scope>NUCLEOTIDE SEQUENCE [LARGE SCALE GENOMIC DNA]</scope>
    <source>
        <strain evidence="3 4">JC140</strain>
    </source>
</reference>
<evidence type="ECO:0000313" key="4">
    <source>
        <dbReference type="Proteomes" id="UP000606921"/>
    </source>
</evidence>